<dbReference type="EC" id="3.1.3.25" evidence="6"/>
<evidence type="ECO:0000313" key="7">
    <source>
        <dbReference type="EMBL" id="MDH8677973.1"/>
    </source>
</evidence>
<dbReference type="CDD" id="cd01639">
    <property type="entry name" value="IMPase"/>
    <property type="match status" value="1"/>
</dbReference>
<keyword evidence="8" id="KW-1185">Reference proteome</keyword>
<evidence type="ECO:0000256" key="4">
    <source>
        <dbReference type="ARBA" id="ARBA00022801"/>
    </source>
</evidence>
<dbReference type="Pfam" id="PF00459">
    <property type="entry name" value="Inositol_P"/>
    <property type="match status" value="1"/>
</dbReference>
<dbReference type="InterPro" id="IPR000760">
    <property type="entry name" value="Inositol_monophosphatase-like"/>
</dbReference>
<comment type="catalytic activity">
    <reaction evidence="1 6">
        <text>a myo-inositol phosphate + H2O = myo-inositol + phosphate</text>
        <dbReference type="Rhea" id="RHEA:24056"/>
        <dbReference type="ChEBI" id="CHEBI:15377"/>
        <dbReference type="ChEBI" id="CHEBI:17268"/>
        <dbReference type="ChEBI" id="CHEBI:43474"/>
        <dbReference type="ChEBI" id="CHEBI:84139"/>
        <dbReference type="EC" id="3.1.3.25"/>
    </reaction>
</comment>
<evidence type="ECO:0000256" key="3">
    <source>
        <dbReference type="ARBA" id="ARBA00022723"/>
    </source>
</evidence>
<comment type="similarity">
    <text evidence="6">Belongs to the inositol monophosphatase superfamily.</text>
</comment>
<dbReference type="RefSeq" id="WP_281093802.1">
    <property type="nucleotide sequence ID" value="NZ_JARYZI010000004.1"/>
</dbReference>
<proteinExistence type="inferred from homology"/>
<protein>
    <recommendedName>
        <fullName evidence="6">Inositol-1-monophosphatase</fullName>
        <ecNumber evidence="6">3.1.3.25</ecNumber>
    </recommendedName>
</protein>
<dbReference type="Gene3D" id="3.30.540.10">
    <property type="entry name" value="Fructose-1,6-Bisphosphatase, subunit A, domain 1"/>
    <property type="match status" value="1"/>
</dbReference>
<keyword evidence="3 6" id="KW-0479">Metal-binding</keyword>
<keyword evidence="5 6" id="KW-0460">Magnesium</keyword>
<evidence type="ECO:0000256" key="1">
    <source>
        <dbReference type="ARBA" id="ARBA00001033"/>
    </source>
</evidence>
<evidence type="ECO:0000313" key="8">
    <source>
        <dbReference type="Proteomes" id="UP001158045"/>
    </source>
</evidence>
<dbReference type="PRINTS" id="PR00377">
    <property type="entry name" value="IMPHPHTASES"/>
</dbReference>
<evidence type="ECO:0000256" key="5">
    <source>
        <dbReference type="ARBA" id="ARBA00022842"/>
    </source>
</evidence>
<dbReference type="InterPro" id="IPR020583">
    <property type="entry name" value="Inositol_monoP_metal-BS"/>
</dbReference>
<organism evidence="7 8">
    <name type="scientific">Fusibacter bizertensis</name>
    <dbReference type="NCBI Taxonomy" id="1488331"/>
    <lineage>
        <taxon>Bacteria</taxon>
        <taxon>Bacillati</taxon>
        <taxon>Bacillota</taxon>
        <taxon>Clostridia</taxon>
        <taxon>Eubacteriales</taxon>
        <taxon>Eubacteriales Family XII. Incertae Sedis</taxon>
        <taxon>Fusibacter</taxon>
    </lineage>
</organism>
<comment type="cofactor">
    <cofactor evidence="2 6">
        <name>Mg(2+)</name>
        <dbReference type="ChEBI" id="CHEBI:18420"/>
    </cofactor>
</comment>
<dbReference type="PRINTS" id="PR01959">
    <property type="entry name" value="SBIMPHPHTASE"/>
</dbReference>
<dbReference type="PANTHER" id="PTHR20854:SF4">
    <property type="entry name" value="INOSITOL-1-MONOPHOSPHATASE-RELATED"/>
    <property type="match status" value="1"/>
</dbReference>
<keyword evidence="4 6" id="KW-0378">Hydrolase</keyword>
<dbReference type="PANTHER" id="PTHR20854">
    <property type="entry name" value="INOSITOL MONOPHOSPHATASE"/>
    <property type="match status" value="1"/>
</dbReference>
<dbReference type="EMBL" id="JARYZI010000004">
    <property type="protein sequence ID" value="MDH8677973.1"/>
    <property type="molecule type" value="Genomic_DNA"/>
</dbReference>
<accession>A0ABT6NC22</accession>
<evidence type="ECO:0000256" key="2">
    <source>
        <dbReference type="ARBA" id="ARBA00001946"/>
    </source>
</evidence>
<name>A0ABT6NC22_9FIRM</name>
<dbReference type="PROSITE" id="PS00629">
    <property type="entry name" value="IMP_1"/>
    <property type="match status" value="1"/>
</dbReference>
<dbReference type="InterPro" id="IPR033942">
    <property type="entry name" value="IMPase"/>
</dbReference>
<sequence>MYKIEERYHPIIELALEVGALQRQFFRKDGLEISTKSSTVDMVTEADIACDQLIVNRIKELFPLDEILSEEQGLQPLTQDETSGYQWIIDPLDGTTNFSIGHPIFAVSIARWYKEEPEFGVVYIPMLNELYYAQKGRGAFYNDKVMRISKQTKLNESVLATGFPYDRATAINNNSKNIEKMIPLIKGVRRMGAAAYDLCLVASGIYDAYWELRLGKWDMGAGCLMITEAGGEFRMTIDDGKYNVITGPKALCDQIEKIVNMSNGDE</sequence>
<gene>
    <name evidence="7" type="ORF">QE109_07425</name>
</gene>
<dbReference type="SUPFAM" id="SSF56655">
    <property type="entry name" value="Carbohydrate phosphatase"/>
    <property type="match status" value="1"/>
</dbReference>
<comment type="caution">
    <text evidence="7">The sequence shown here is derived from an EMBL/GenBank/DDBJ whole genome shotgun (WGS) entry which is preliminary data.</text>
</comment>
<evidence type="ECO:0000256" key="6">
    <source>
        <dbReference type="RuleBase" id="RU364068"/>
    </source>
</evidence>
<reference evidence="7 8" key="1">
    <citation type="submission" date="2023-04" db="EMBL/GenBank/DDBJ databases">
        <title>Fusibacter bizertensis strain WBS, isolated from littoral bottom sediments of the Arctic seas - biochemical and genomic analysis.</title>
        <authorList>
            <person name="Brioukhanov A.L."/>
        </authorList>
    </citation>
    <scope>NUCLEOTIDE SEQUENCE [LARGE SCALE GENOMIC DNA]</scope>
    <source>
        <strain evidence="7 8">WBS</strain>
    </source>
</reference>
<dbReference type="GO" id="GO:0016787">
    <property type="term" value="F:hydrolase activity"/>
    <property type="evidence" value="ECO:0007669"/>
    <property type="project" value="UniProtKB-KW"/>
</dbReference>
<dbReference type="Proteomes" id="UP001158045">
    <property type="component" value="Unassembled WGS sequence"/>
</dbReference>
<dbReference type="InterPro" id="IPR022337">
    <property type="entry name" value="Inositol_monophosphatase_SuhB"/>
</dbReference>
<dbReference type="Gene3D" id="3.40.190.80">
    <property type="match status" value="1"/>
</dbReference>